<organism evidence="2 3">
    <name type="scientific">Klebsiella oxytoca</name>
    <dbReference type="NCBI Taxonomy" id="571"/>
    <lineage>
        <taxon>Bacteria</taxon>
        <taxon>Pseudomonadati</taxon>
        <taxon>Pseudomonadota</taxon>
        <taxon>Gammaproteobacteria</taxon>
        <taxon>Enterobacterales</taxon>
        <taxon>Enterobacteriaceae</taxon>
        <taxon>Klebsiella/Raoultella group</taxon>
        <taxon>Klebsiella</taxon>
    </lineage>
</organism>
<protein>
    <submittedName>
        <fullName evidence="1">Type II toxin-antitoxin system RelE/ParE family toxin</fullName>
    </submittedName>
</protein>
<evidence type="ECO:0000313" key="2">
    <source>
        <dbReference type="EMBL" id="PXW36505.1"/>
    </source>
</evidence>
<dbReference type="EMBL" id="JAGKON010000077">
    <property type="protein sequence ID" value="MBQ0604476.1"/>
    <property type="molecule type" value="Genomic_DNA"/>
</dbReference>
<evidence type="ECO:0000313" key="1">
    <source>
        <dbReference type="EMBL" id="MBQ0604476.1"/>
    </source>
</evidence>
<dbReference type="Proteomes" id="UP000247485">
    <property type="component" value="Unassembled WGS sequence"/>
</dbReference>
<reference evidence="1 4" key="2">
    <citation type="submission" date="2021-03" db="EMBL/GenBank/DDBJ databases">
        <authorList>
            <person name="Stanton E."/>
        </authorList>
    </citation>
    <scope>NUCLEOTIDE SEQUENCE [LARGE SCALE GENOMIC DNA]</scope>
    <source>
        <strain evidence="1 4">2020EL-00037</strain>
    </source>
</reference>
<comment type="caution">
    <text evidence="2">The sequence shown here is derived from an EMBL/GenBank/DDBJ whole genome shotgun (WGS) entry which is preliminary data.</text>
</comment>
<keyword evidence="4" id="KW-1185">Reference proteome</keyword>
<name>A0A168GP30_KLEOX</name>
<dbReference type="Gene3D" id="3.30.2310.20">
    <property type="entry name" value="RelE-like"/>
    <property type="match status" value="1"/>
</dbReference>
<dbReference type="EMBL" id="QJJG01000029">
    <property type="protein sequence ID" value="PXW36505.1"/>
    <property type="molecule type" value="Genomic_DNA"/>
</dbReference>
<evidence type="ECO:0000313" key="3">
    <source>
        <dbReference type="Proteomes" id="UP000247485"/>
    </source>
</evidence>
<gene>
    <name evidence="2" type="ORF">DET57_12921</name>
    <name evidence="1" type="ORF">J7S78_32430</name>
</gene>
<accession>A0A168GP30</accession>
<dbReference type="Proteomes" id="UP000673434">
    <property type="component" value="Unassembled WGS sequence"/>
</dbReference>
<proteinExistence type="predicted"/>
<reference evidence="2 3" key="1">
    <citation type="submission" date="2018-05" db="EMBL/GenBank/DDBJ databases">
        <title>Freshwater and sediment microbial communities from various areas in North America, analyzing microbe dynamics in response to fracking.</title>
        <authorList>
            <person name="Lamendella R."/>
        </authorList>
    </citation>
    <scope>NUCLEOTIDE SEQUENCE [LARGE SCALE GENOMIC DNA]</scope>
    <source>
        <strain evidence="2 3">67</strain>
    </source>
</reference>
<dbReference type="InterPro" id="IPR035093">
    <property type="entry name" value="RelE/ParE_toxin_dom_sf"/>
</dbReference>
<sequence length="32" mass="3696">MKEIELTPKAEEDLEAIWDYSFRQIGVVQADA</sequence>
<dbReference type="AlphaFoldDB" id="A0A168GP30"/>
<evidence type="ECO:0000313" key="4">
    <source>
        <dbReference type="Proteomes" id="UP000673434"/>
    </source>
</evidence>